<sequence length="51" mass="5398">MVSILGKSGTLGDDNHNTLFVLVFSGSGCTTLARSYGASIDTKRRVIPNNI</sequence>
<evidence type="ECO:0000313" key="2">
    <source>
        <dbReference type="Proteomes" id="UP000516072"/>
    </source>
</evidence>
<name>A0A7G1Q8F9_9GAMM</name>
<gene>
    <name evidence="1" type="ORF">NSCAC_0280</name>
</gene>
<dbReference type="AlphaFoldDB" id="A0A7G1Q8F9"/>
<organism evidence="1 2">
    <name type="scientific">Candidatus Nitrosacidococcus tergens</name>
    <dbReference type="NCBI Taxonomy" id="553981"/>
    <lineage>
        <taxon>Bacteria</taxon>
        <taxon>Pseudomonadati</taxon>
        <taxon>Pseudomonadota</taxon>
        <taxon>Gammaproteobacteria</taxon>
        <taxon>Chromatiales</taxon>
        <taxon>Chromatiaceae</taxon>
        <taxon>Candidatus Nitrosacidococcus</taxon>
    </lineage>
</organism>
<dbReference type="KEGG" id="ntg:NSCAC_0280"/>
<keyword evidence="2" id="KW-1185">Reference proteome</keyword>
<accession>A0A7G1Q8F9</accession>
<dbReference type="Proteomes" id="UP000516072">
    <property type="component" value="Chromosome"/>
</dbReference>
<evidence type="ECO:0000313" key="1">
    <source>
        <dbReference type="EMBL" id="CAB1274660.1"/>
    </source>
</evidence>
<proteinExistence type="predicted"/>
<protein>
    <submittedName>
        <fullName evidence="1">Uncharacterized protein</fullName>
    </submittedName>
</protein>
<dbReference type="EMBL" id="LR778175">
    <property type="protein sequence ID" value="CAB1274660.1"/>
    <property type="molecule type" value="Genomic_DNA"/>
</dbReference>
<dbReference type="PROSITE" id="PS51257">
    <property type="entry name" value="PROKAR_LIPOPROTEIN"/>
    <property type="match status" value="1"/>
</dbReference>
<reference evidence="1 2" key="1">
    <citation type="submission" date="2020-03" db="EMBL/GenBank/DDBJ databases">
        <authorList>
            <person name="Picone N."/>
        </authorList>
    </citation>
    <scope>NUCLEOTIDE SEQUENCE [LARGE SCALE GENOMIC DNA]</scope>
    <source>
        <strain evidence="1">NSCAC1</strain>
    </source>
</reference>